<gene>
    <name evidence="1" type="ORF">DGD08_02315</name>
</gene>
<name>A0A3D4V6T7_9BACT</name>
<evidence type="ECO:0000313" key="1">
    <source>
        <dbReference type="EMBL" id="HCT56027.1"/>
    </source>
</evidence>
<dbReference type="Proteomes" id="UP000264071">
    <property type="component" value="Unassembled WGS sequence"/>
</dbReference>
<organism evidence="1 2">
    <name type="scientific">Gemmatimonas aurantiaca</name>
    <dbReference type="NCBI Taxonomy" id="173480"/>
    <lineage>
        <taxon>Bacteria</taxon>
        <taxon>Pseudomonadati</taxon>
        <taxon>Gemmatimonadota</taxon>
        <taxon>Gemmatimonadia</taxon>
        <taxon>Gemmatimonadales</taxon>
        <taxon>Gemmatimonadaceae</taxon>
        <taxon>Gemmatimonas</taxon>
    </lineage>
</organism>
<reference evidence="1 2" key="1">
    <citation type="journal article" date="2018" name="Nat. Biotechnol.">
        <title>A standardized bacterial taxonomy based on genome phylogeny substantially revises the tree of life.</title>
        <authorList>
            <person name="Parks D.H."/>
            <person name="Chuvochina M."/>
            <person name="Waite D.W."/>
            <person name="Rinke C."/>
            <person name="Skarshewski A."/>
            <person name="Chaumeil P.A."/>
            <person name="Hugenholtz P."/>
        </authorList>
    </citation>
    <scope>NUCLEOTIDE SEQUENCE [LARGE SCALE GENOMIC DNA]</scope>
    <source>
        <strain evidence="1">UBA8844</strain>
    </source>
</reference>
<accession>A0A3D4V6T7</accession>
<proteinExistence type="predicted"/>
<protein>
    <recommendedName>
        <fullName evidence="3">MoaD/ThiS family protein</fullName>
    </recommendedName>
</protein>
<evidence type="ECO:0008006" key="3">
    <source>
        <dbReference type="Google" id="ProtNLM"/>
    </source>
</evidence>
<evidence type="ECO:0000313" key="2">
    <source>
        <dbReference type="Proteomes" id="UP000264071"/>
    </source>
</evidence>
<comment type="caution">
    <text evidence="1">The sequence shown here is derived from an EMBL/GenBank/DDBJ whole genome shotgun (WGS) entry which is preliminary data.</text>
</comment>
<dbReference type="EMBL" id="DPIY01000002">
    <property type="protein sequence ID" value="HCT56027.1"/>
    <property type="molecule type" value="Genomic_DNA"/>
</dbReference>
<sequence>MMAQVEVRAFVNERGVSVPAGSTALDAVRALLPASADQIDGGTARLTDSRGLPVDAHEPLVNGAIYRVVPVRERLADTAVDGDA</sequence>
<dbReference type="AlphaFoldDB" id="A0A3D4V6T7"/>